<dbReference type="PANTHER" id="PTHR46506">
    <property type="entry name" value="OS05G0143600 PROTEIN"/>
    <property type="match status" value="1"/>
</dbReference>
<keyword evidence="1" id="KW-0430">Lectin</keyword>
<dbReference type="InterPro" id="IPR036404">
    <property type="entry name" value="Jacalin-like_lectin_dom_sf"/>
</dbReference>
<evidence type="ECO:0000256" key="1">
    <source>
        <dbReference type="ARBA" id="ARBA00022734"/>
    </source>
</evidence>
<dbReference type="InterPro" id="IPR001229">
    <property type="entry name" value="Jacalin-like_lectin_dom"/>
</dbReference>
<evidence type="ECO:0000313" key="3">
    <source>
        <dbReference type="EnsemblPlants" id="LPERR06G04200.1"/>
    </source>
</evidence>
<dbReference type="SUPFAM" id="SSF51101">
    <property type="entry name" value="Mannose-binding lectins"/>
    <property type="match status" value="1"/>
</dbReference>
<reference evidence="3 4" key="1">
    <citation type="submission" date="2012-08" db="EMBL/GenBank/DDBJ databases">
        <title>Oryza genome evolution.</title>
        <authorList>
            <person name="Wing R.A."/>
        </authorList>
    </citation>
    <scope>NUCLEOTIDE SEQUENCE</scope>
</reference>
<dbReference type="GO" id="GO:0030246">
    <property type="term" value="F:carbohydrate binding"/>
    <property type="evidence" value="ECO:0007669"/>
    <property type="project" value="UniProtKB-KW"/>
</dbReference>
<feature type="domain" description="Jacalin-type lectin" evidence="2">
    <location>
        <begin position="1"/>
        <end position="75"/>
    </location>
</feature>
<protein>
    <recommendedName>
        <fullName evidence="2">Jacalin-type lectin domain-containing protein</fullName>
    </recommendedName>
</protein>
<dbReference type="PROSITE" id="PS51752">
    <property type="entry name" value="JACALIN_LECTIN"/>
    <property type="match status" value="1"/>
</dbReference>
<reference evidence="3" key="3">
    <citation type="submission" date="2015-04" db="UniProtKB">
        <authorList>
            <consortium name="EnsemblPlants"/>
        </authorList>
    </citation>
    <scope>IDENTIFICATION</scope>
</reference>
<dbReference type="AlphaFoldDB" id="A0A0D9WMD3"/>
<keyword evidence="4" id="KW-1185">Reference proteome</keyword>
<evidence type="ECO:0000259" key="2">
    <source>
        <dbReference type="PROSITE" id="PS51752"/>
    </source>
</evidence>
<accession>A0A0D9WMD3</accession>
<dbReference type="Gene3D" id="2.100.10.30">
    <property type="entry name" value="Jacalin-like lectin domain"/>
    <property type="match status" value="1"/>
</dbReference>
<reference evidence="4" key="2">
    <citation type="submission" date="2013-12" db="EMBL/GenBank/DDBJ databases">
        <authorList>
            <person name="Yu Y."/>
            <person name="Lee S."/>
            <person name="de Baynast K."/>
            <person name="Wissotski M."/>
            <person name="Liu L."/>
            <person name="Talag J."/>
            <person name="Goicoechea J."/>
            <person name="Angelova A."/>
            <person name="Jetty R."/>
            <person name="Kudrna D."/>
            <person name="Golser W."/>
            <person name="Rivera L."/>
            <person name="Zhang J."/>
            <person name="Wing R."/>
        </authorList>
    </citation>
    <scope>NUCLEOTIDE SEQUENCE</scope>
</reference>
<dbReference type="Gramene" id="LPERR06G04200.1">
    <property type="protein sequence ID" value="LPERR06G04200.1"/>
    <property type="gene ID" value="LPERR06G04200"/>
</dbReference>
<organism evidence="3 4">
    <name type="scientific">Leersia perrieri</name>
    <dbReference type="NCBI Taxonomy" id="77586"/>
    <lineage>
        <taxon>Eukaryota</taxon>
        <taxon>Viridiplantae</taxon>
        <taxon>Streptophyta</taxon>
        <taxon>Embryophyta</taxon>
        <taxon>Tracheophyta</taxon>
        <taxon>Spermatophyta</taxon>
        <taxon>Magnoliopsida</taxon>
        <taxon>Liliopsida</taxon>
        <taxon>Poales</taxon>
        <taxon>Poaceae</taxon>
        <taxon>BOP clade</taxon>
        <taxon>Oryzoideae</taxon>
        <taxon>Oryzeae</taxon>
        <taxon>Oryzinae</taxon>
        <taxon>Leersia</taxon>
    </lineage>
</organism>
<proteinExistence type="predicted"/>
<sequence length="75" mass="7961">MDITLGSQEFVKGIAGTYTVDILTNLRIITNVTTYEFGHIEGFSFSLPLESGSGVVGFYGSAGNLVNSLGVYAHI</sequence>
<dbReference type="HOGENOM" id="CLU_078923_6_1_1"/>
<dbReference type="Proteomes" id="UP000032180">
    <property type="component" value="Chromosome 6"/>
</dbReference>
<name>A0A0D9WMD3_9ORYZ</name>
<dbReference type="EnsemblPlants" id="LPERR06G04200.1">
    <property type="protein sequence ID" value="LPERR06G04200.1"/>
    <property type="gene ID" value="LPERR06G04200"/>
</dbReference>
<evidence type="ECO:0000313" key="4">
    <source>
        <dbReference type="Proteomes" id="UP000032180"/>
    </source>
</evidence>
<dbReference type="Pfam" id="PF01419">
    <property type="entry name" value="Jacalin"/>
    <property type="match status" value="1"/>
</dbReference>